<comment type="caution">
    <text evidence="1">The sequence shown here is derived from an EMBL/GenBank/DDBJ whole genome shotgun (WGS) entry which is preliminary data.</text>
</comment>
<keyword evidence="1" id="KW-0378">Hydrolase</keyword>
<sequence>MDQFFVECNGYKVSVCEWGNKNNPQIICFHGLGSTKFSFIEIAELLQDKYHVISFDLPGHGKTSGFEKDEDFGASHLTNWVVALLEKIGRDTFHILAHSWGASVALHHAAECPEKVRKMVLLDGGYHHGEMNKNYFAELYKEAKEGDVPPRSLEEEITHYEKDFDEYIFDSKEEFLQSEKQAYSRWSPLIESAVNDLMREEDGKVRWHETGDTARGVIKFQHTVYKTLRLDNVKSDILLLYCDLPHDYLKIRELQVAEFKKHIDITAKLYKETGHLMHWDRPNEVAEDVVNWLR</sequence>
<protein>
    <submittedName>
        <fullName evidence="1">Alpha/beta hydrolase</fullName>
    </submittedName>
</protein>
<gene>
    <name evidence="1" type="ORF">M3215_21470</name>
</gene>
<name>A0ACC6ABI5_9BACI</name>
<proteinExistence type="predicted"/>
<dbReference type="Proteomes" id="UP001202289">
    <property type="component" value="Unassembled WGS sequence"/>
</dbReference>
<evidence type="ECO:0000313" key="1">
    <source>
        <dbReference type="EMBL" id="MCM3738281.1"/>
    </source>
</evidence>
<accession>A0ACC6ABI5</accession>
<keyword evidence="2" id="KW-1185">Reference proteome</keyword>
<organism evidence="1 2">
    <name type="scientific">Bacillus cytotoxicus</name>
    <dbReference type="NCBI Taxonomy" id="580165"/>
    <lineage>
        <taxon>Bacteria</taxon>
        <taxon>Bacillati</taxon>
        <taxon>Bacillota</taxon>
        <taxon>Bacilli</taxon>
        <taxon>Bacillales</taxon>
        <taxon>Bacillaceae</taxon>
        <taxon>Bacillus</taxon>
        <taxon>Bacillus cereus group</taxon>
    </lineage>
</organism>
<reference evidence="1" key="1">
    <citation type="submission" date="2022-05" db="EMBL/GenBank/DDBJ databases">
        <title>Comparative Genomics of Spacecraft Associated Microbes.</title>
        <authorList>
            <person name="Tran M.T."/>
            <person name="Wright A."/>
            <person name="Seuylemezian A."/>
            <person name="Eisen J."/>
            <person name="Coil D."/>
        </authorList>
    </citation>
    <scope>NUCLEOTIDE SEQUENCE</scope>
    <source>
        <strain evidence="1">FAIRING 10M-2.2</strain>
    </source>
</reference>
<dbReference type="EMBL" id="JAMBOP010000038">
    <property type="protein sequence ID" value="MCM3738281.1"/>
    <property type="molecule type" value="Genomic_DNA"/>
</dbReference>
<evidence type="ECO:0000313" key="2">
    <source>
        <dbReference type="Proteomes" id="UP001202289"/>
    </source>
</evidence>